<feature type="compositionally biased region" description="Pro residues" evidence="2">
    <location>
        <begin position="544"/>
        <end position="579"/>
    </location>
</feature>
<dbReference type="RefSeq" id="XP_052119845.1">
    <property type="nucleotide sequence ID" value="XM_052263885.1"/>
</dbReference>
<dbReference type="OrthoDB" id="333551at2759"/>
<dbReference type="PANTHER" id="PTHR15885:SF1">
    <property type="entry name" value="COILED-COIL DOMAIN-CONTAINING PROTEIN 174"/>
    <property type="match status" value="1"/>
</dbReference>
<dbReference type="PANTHER" id="PTHR15885">
    <property type="entry name" value="COILED-COIL DOMAIN-CONTAINING PROTEIN 174"/>
    <property type="match status" value="1"/>
</dbReference>
<sequence length="731" mass="81575">MNSGSKLDISQSSLLSLKAELARKHEEATKAKAQAQGSFIKPLAKPAKSSIFSHTNASNHSSKKKELSAEEESKIQRSRSALEEKAKIYDSLSQQSSFEGHSEYLVNFAKKSSYADHSLGLEEQKEEEERRRREKEEEEEEARRADSDEYEIPSDPEDDWVDFTDSLGRTRRCLRRDLSRFRELDDRLFKSLEPKSPPEAKDVPSPNSLPPAGYPAGCAAPDLLSDDMRREQQRLKWEEEEEKLRSKSEIHYQDVLFDEARSHGVGFFAFARDEAVRRTQQEDMRKLRKETESKQKAALTQRDRRAQLMRARLRAAHNRKRAREGLPPLAEDEDLPGEKVEEPAEPEEPAPAPSIQRASGPRPRPSPSVRPWDVGKEGVPVLSQSEWNDQQRSQRKQEFAPPSFYEDRRGERSTGPSERRSEQRRPAPAKHHGSKRAAQAGDEEDDDDDLVGPRPPRESPPPGPAPPAPQDMSAWLRVPPPPFMPPVHLPPPSMLWPPAAAAPPPQHAQPPVPGEEDGPRPPRESPPPGPAPPAPQDMSAWMRVPPPPFMPPVHLPPPSMLWPPAAAAPPPQHAQPPVPGEEDEASDAARGGLFFTSKRPRRDWRAQQQEVRLPMEEEEDFTATEPPPPGVSDSPPRPPPPPPQARDKKRGGSDAVGRGVGAEIAPPPTLEYFGPTEGAADRSRRAAQRLGQGQGQDDLSASITAGLRYLRNQAEDRERKRTDKGWADFVG</sequence>
<dbReference type="Pfam" id="PF13300">
    <property type="entry name" value="DUF4078"/>
    <property type="match status" value="1"/>
</dbReference>
<feature type="compositionally biased region" description="Basic and acidic residues" evidence="2">
    <location>
        <begin position="713"/>
        <end position="731"/>
    </location>
</feature>
<accession>A0A9C6TTD3</accession>
<evidence type="ECO:0000256" key="1">
    <source>
        <dbReference type="ARBA" id="ARBA00023054"/>
    </source>
</evidence>
<feature type="region of interest" description="Disordered" evidence="2">
    <location>
        <begin position="189"/>
        <end position="222"/>
    </location>
</feature>
<feature type="region of interest" description="Disordered" evidence="2">
    <location>
        <begin position="279"/>
        <end position="702"/>
    </location>
</feature>
<dbReference type="KEGG" id="foc:113208996"/>
<feature type="compositionally biased region" description="Basic residues" evidence="2">
    <location>
        <begin position="311"/>
        <end position="322"/>
    </location>
</feature>
<feature type="compositionally biased region" description="Acidic residues" evidence="2">
    <location>
        <begin position="148"/>
        <end position="162"/>
    </location>
</feature>
<keyword evidence="4" id="KW-1185">Reference proteome</keyword>
<feature type="compositionally biased region" description="Acidic residues" evidence="2">
    <location>
        <begin position="441"/>
        <end position="450"/>
    </location>
</feature>
<dbReference type="GO" id="GO:0005634">
    <property type="term" value="C:nucleus"/>
    <property type="evidence" value="ECO:0007669"/>
    <property type="project" value="TreeGrafter"/>
</dbReference>
<keyword evidence="1" id="KW-0175">Coiled coil</keyword>
<feature type="compositionally biased region" description="Polar residues" evidence="2">
    <location>
        <begin position="50"/>
        <end position="60"/>
    </location>
</feature>
<feature type="region of interest" description="Disordered" evidence="2">
    <location>
        <begin position="712"/>
        <end position="731"/>
    </location>
</feature>
<gene>
    <name evidence="5" type="primary">LOC113208996</name>
</gene>
<dbReference type="Proteomes" id="UP000504606">
    <property type="component" value="Unplaced"/>
</dbReference>
<feature type="region of interest" description="Disordered" evidence="2">
    <location>
        <begin position="49"/>
        <end position="81"/>
    </location>
</feature>
<feature type="region of interest" description="Disordered" evidence="2">
    <location>
        <begin position="115"/>
        <end position="163"/>
    </location>
</feature>
<feature type="compositionally biased region" description="Polar residues" evidence="2">
    <location>
        <begin position="382"/>
        <end position="391"/>
    </location>
</feature>
<name>A0A9C6TTD3_FRAOC</name>
<feature type="compositionally biased region" description="Low complexity" evidence="2">
    <location>
        <begin position="688"/>
        <end position="702"/>
    </location>
</feature>
<feature type="compositionally biased region" description="Pro residues" evidence="2">
    <location>
        <begin position="524"/>
        <end position="535"/>
    </location>
</feature>
<dbReference type="Pfam" id="PF25449">
    <property type="entry name" value="CCDC174_GRSR"/>
    <property type="match status" value="1"/>
</dbReference>
<feature type="compositionally biased region" description="Basic and acidic residues" evidence="2">
    <location>
        <begin position="64"/>
        <end position="81"/>
    </location>
</feature>
<feature type="compositionally biased region" description="Basic and acidic residues" evidence="2">
    <location>
        <begin position="279"/>
        <end position="306"/>
    </location>
</feature>
<evidence type="ECO:0000256" key="2">
    <source>
        <dbReference type="SAM" id="MobiDB-lite"/>
    </source>
</evidence>
<feature type="compositionally biased region" description="Pro residues" evidence="2">
    <location>
        <begin position="458"/>
        <end position="469"/>
    </location>
</feature>
<evidence type="ECO:0000313" key="4">
    <source>
        <dbReference type="Proteomes" id="UP000504606"/>
    </source>
</evidence>
<dbReference type="GeneID" id="113208996"/>
<feature type="compositionally biased region" description="Basic and acidic residues" evidence="2">
    <location>
        <begin position="405"/>
        <end position="425"/>
    </location>
</feature>
<feature type="compositionally biased region" description="Basic and acidic residues" evidence="2">
    <location>
        <begin position="189"/>
        <end position="202"/>
    </location>
</feature>
<feature type="domain" description="CCDC174 alpha/beta GRSR" evidence="3">
    <location>
        <begin position="160"/>
        <end position="188"/>
    </location>
</feature>
<protein>
    <submittedName>
        <fullName evidence="5">LOW QUALITY PROTEIN: coiled-coil domain-containing protein 174</fullName>
    </submittedName>
</protein>
<reference evidence="5" key="1">
    <citation type="submission" date="2025-08" db="UniProtKB">
        <authorList>
            <consortium name="RefSeq"/>
        </authorList>
    </citation>
    <scope>IDENTIFICATION</scope>
    <source>
        <tissue evidence="5">Whole organism</tissue>
    </source>
</reference>
<dbReference type="InterPro" id="IPR025066">
    <property type="entry name" value="CCDC174-like"/>
</dbReference>
<organism evidence="4 5">
    <name type="scientific">Frankliniella occidentalis</name>
    <name type="common">Western flower thrips</name>
    <name type="synonym">Euthrips occidentalis</name>
    <dbReference type="NCBI Taxonomy" id="133901"/>
    <lineage>
        <taxon>Eukaryota</taxon>
        <taxon>Metazoa</taxon>
        <taxon>Ecdysozoa</taxon>
        <taxon>Arthropoda</taxon>
        <taxon>Hexapoda</taxon>
        <taxon>Insecta</taxon>
        <taxon>Pterygota</taxon>
        <taxon>Neoptera</taxon>
        <taxon>Paraneoptera</taxon>
        <taxon>Thysanoptera</taxon>
        <taxon>Terebrantia</taxon>
        <taxon>Thripoidea</taxon>
        <taxon>Thripidae</taxon>
        <taxon>Frankliniella</taxon>
    </lineage>
</organism>
<dbReference type="AlphaFoldDB" id="A0A9C6TTD3"/>
<evidence type="ECO:0000259" key="3">
    <source>
        <dbReference type="Pfam" id="PF25449"/>
    </source>
</evidence>
<evidence type="ECO:0000313" key="5">
    <source>
        <dbReference type="RefSeq" id="XP_052119845.1"/>
    </source>
</evidence>
<feature type="compositionally biased region" description="Pro residues" evidence="2">
    <location>
        <begin position="478"/>
        <end position="513"/>
    </location>
</feature>
<feature type="compositionally biased region" description="Basic and acidic residues" evidence="2">
    <location>
        <begin position="119"/>
        <end position="147"/>
    </location>
</feature>
<dbReference type="InterPro" id="IPR057464">
    <property type="entry name" value="CCDC174_GRSR"/>
</dbReference>
<proteinExistence type="predicted"/>
<feature type="compositionally biased region" description="Pro residues" evidence="2">
    <location>
        <begin position="625"/>
        <end position="644"/>
    </location>
</feature>